<keyword evidence="12" id="KW-1185">Reference proteome</keyword>
<dbReference type="Pfam" id="PF14681">
    <property type="entry name" value="UPRTase"/>
    <property type="match status" value="1"/>
</dbReference>
<dbReference type="SUPFAM" id="SSF53271">
    <property type="entry name" value="PRTase-like"/>
    <property type="match status" value="1"/>
</dbReference>
<dbReference type="FunFam" id="3.40.50.2020:FF:000049">
    <property type="entry name" value="Putative uracil phosphoribosyltransferase urg2"/>
    <property type="match status" value="1"/>
</dbReference>
<dbReference type="EC" id="2.4.2.9" evidence="4"/>
<sequence>MSNIHVSNHPCVKAKLSQLRSATAGPRETKALIHEISTLLAAEALAASLSVAPAGQDTTPLGAEYAVEKVAEKVVLVPILRSGLGMIDGTSPSNFPFVLLANTHLPAFNDLLPTPAAIHHLGLFRERATLSPVEYYNNLPTSSAAAGPPADLAIILDPVVATGGTAIAAIQTLRDWGVRRIILCSVLGAKKGVDHAAGEWPEGVQVYLGGLDPGTNEQGMILPGLGDIGDRLFLTIGK</sequence>
<keyword evidence="5" id="KW-0021">Allosteric enzyme</keyword>
<dbReference type="Proteomes" id="UP001221413">
    <property type="component" value="Unassembled WGS sequence"/>
</dbReference>
<dbReference type="PANTHER" id="PTHR32315">
    <property type="entry name" value="ADENINE PHOSPHORIBOSYLTRANSFERASE"/>
    <property type="match status" value="1"/>
</dbReference>
<dbReference type="PANTHER" id="PTHR32315:SF4">
    <property type="entry name" value="URACIL PHOSPHORIBOSYLTRANSFERASE, CHLOROPLASTIC"/>
    <property type="match status" value="1"/>
</dbReference>
<keyword evidence="8" id="KW-0547">Nucleotide-binding</keyword>
<evidence type="ECO:0000256" key="9">
    <source>
        <dbReference type="ARBA" id="ARBA00023134"/>
    </source>
</evidence>
<evidence type="ECO:0000313" key="11">
    <source>
        <dbReference type="EMBL" id="KAJ6260978.1"/>
    </source>
</evidence>
<evidence type="ECO:0000256" key="6">
    <source>
        <dbReference type="ARBA" id="ARBA00022676"/>
    </source>
</evidence>
<proteinExistence type="inferred from homology"/>
<dbReference type="CDD" id="cd06223">
    <property type="entry name" value="PRTases_typeI"/>
    <property type="match status" value="1"/>
</dbReference>
<protein>
    <recommendedName>
        <fullName evidence="4">uracil phosphoribosyltransferase</fullName>
        <ecNumber evidence="4">2.4.2.9</ecNumber>
    </recommendedName>
</protein>
<gene>
    <name evidence="11" type="ORF">Dda_3642</name>
</gene>
<dbReference type="GO" id="GO:0005525">
    <property type="term" value="F:GTP binding"/>
    <property type="evidence" value="ECO:0007669"/>
    <property type="project" value="UniProtKB-KW"/>
</dbReference>
<keyword evidence="9" id="KW-0342">GTP-binding</keyword>
<evidence type="ECO:0000256" key="8">
    <source>
        <dbReference type="ARBA" id="ARBA00022741"/>
    </source>
</evidence>
<dbReference type="Gene3D" id="3.40.50.2020">
    <property type="match status" value="1"/>
</dbReference>
<comment type="pathway">
    <text evidence="2">Pyrimidine metabolism; UMP biosynthesis via salvage pathway; UMP from uracil: step 1/1.</text>
</comment>
<feature type="domain" description="Phosphoribosyltransferase" evidence="10">
    <location>
        <begin position="6"/>
        <end position="235"/>
    </location>
</feature>
<dbReference type="InterPro" id="IPR029057">
    <property type="entry name" value="PRTase-like"/>
</dbReference>
<evidence type="ECO:0000259" key="10">
    <source>
        <dbReference type="Pfam" id="PF14681"/>
    </source>
</evidence>
<dbReference type="GO" id="GO:0004845">
    <property type="term" value="F:uracil phosphoribosyltransferase activity"/>
    <property type="evidence" value="ECO:0007669"/>
    <property type="project" value="UniProtKB-EC"/>
</dbReference>
<keyword evidence="6 11" id="KW-0328">Glycosyltransferase</keyword>
<evidence type="ECO:0000256" key="4">
    <source>
        <dbReference type="ARBA" id="ARBA00011894"/>
    </source>
</evidence>
<dbReference type="InterPro" id="IPR000836">
    <property type="entry name" value="PRTase_dom"/>
</dbReference>
<name>A0AAD6NLB2_DREDA</name>
<keyword evidence="7" id="KW-0808">Transferase</keyword>
<organism evidence="11 12">
    <name type="scientific">Drechslerella dactyloides</name>
    <name type="common">Nematode-trapping fungus</name>
    <name type="synonym">Arthrobotrys dactyloides</name>
    <dbReference type="NCBI Taxonomy" id="74499"/>
    <lineage>
        <taxon>Eukaryota</taxon>
        <taxon>Fungi</taxon>
        <taxon>Dikarya</taxon>
        <taxon>Ascomycota</taxon>
        <taxon>Pezizomycotina</taxon>
        <taxon>Orbiliomycetes</taxon>
        <taxon>Orbiliales</taxon>
        <taxon>Orbiliaceae</taxon>
        <taxon>Drechslerella</taxon>
    </lineage>
</organism>
<dbReference type="InterPro" id="IPR050054">
    <property type="entry name" value="UPRTase/APRTase"/>
</dbReference>
<evidence type="ECO:0000256" key="3">
    <source>
        <dbReference type="ARBA" id="ARBA00009516"/>
    </source>
</evidence>
<evidence type="ECO:0000256" key="7">
    <source>
        <dbReference type="ARBA" id="ARBA00022679"/>
    </source>
</evidence>
<comment type="cofactor">
    <cofactor evidence="1">
        <name>Mg(2+)</name>
        <dbReference type="ChEBI" id="CHEBI:18420"/>
    </cofactor>
</comment>
<comment type="similarity">
    <text evidence="3">Belongs to the UPRTase family.</text>
</comment>
<comment type="caution">
    <text evidence="11">The sequence shown here is derived from an EMBL/GenBank/DDBJ whole genome shotgun (WGS) entry which is preliminary data.</text>
</comment>
<dbReference type="EMBL" id="JAQGDS010000004">
    <property type="protein sequence ID" value="KAJ6260978.1"/>
    <property type="molecule type" value="Genomic_DNA"/>
</dbReference>
<evidence type="ECO:0000256" key="5">
    <source>
        <dbReference type="ARBA" id="ARBA00022533"/>
    </source>
</evidence>
<evidence type="ECO:0000256" key="2">
    <source>
        <dbReference type="ARBA" id="ARBA00005180"/>
    </source>
</evidence>
<accession>A0AAD6NLB2</accession>
<dbReference type="AlphaFoldDB" id="A0AAD6NLB2"/>
<reference evidence="11" key="1">
    <citation type="submission" date="2023-01" db="EMBL/GenBank/DDBJ databases">
        <title>The chitinases involved in constricting ring structure development in the nematode-trapping fungus Drechslerella dactyloides.</title>
        <authorList>
            <person name="Wang R."/>
            <person name="Zhang L."/>
            <person name="Tang P."/>
            <person name="Li S."/>
            <person name="Liang L."/>
        </authorList>
    </citation>
    <scope>NUCLEOTIDE SEQUENCE</scope>
    <source>
        <strain evidence="11">YMF1.00031</strain>
    </source>
</reference>
<evidence type="ECO:0000256" key="1">
    <source>
        <dbReference type="ARBA" id="ARBA00001946"/>
    </source>
</evidence>
<evidence type="ECO:0000313" key="12">
    <source>
        <dbReference type="Proteomes" id="UP001221413"/>
    </source>
</evidence>